<dbReference type="AlphaFoldDB" id="A0A2M8TRV8"/>
<dbReference type="EMBL" id="PENG01000001">
    <property type="protein sequence ID" value="PJI26661.1"/>
    <property type="molecule type" value="Genomic_DNA"/>
</dbReference>
<accession>A0A2M8TRV8</accession>
<comment type="caution">
    <text evidence="1">The sequence shown here is derived from an EMBL/GenBank/DDBJ whole genome shotgun (WGS) entry which is preliminary data.</text>
</comment>
<protein>
    <submittedName>
        <fullName evidence="1">Uncharacterized protein</fullName>
    </submittedName>
</protein>
<name>A0A2M8TRV8_PREIN</name>
<evidence type="ECO:0000313" key="1">
    <source>
        <dbReference type="EMBL" id="PJI26661.1"/>
    </source>
</evidence>
<gene>
    <name evidence="1" type="ORF">CTM58_00225</name>
</gene>
<proteinExistence type="predicted"/>
<reference evidence="1 2" key="1">
    <citation type="submission" date="2017-11" db="EMBL/GenBank/DDBJ databases">
        <title>Genome sequencing of Prevotella intermedia KCOM 2832.</title>
        <authorList>
            <person name="Kook J.-K."/>
            <person name="Park S.-N."/>
            <person name="Lim Y.K."/>
        </authorList>
    </citation>
    <scope>NUCLEOTIDE SEQUENCE [LARGE SCALE GENOMIC DNA]</scope>
    <source>
        <strain evidence="1 2">KCOM 2832</strain>
    </source>
</reference>
<organism evidence="1 2">
    <name type="scientific">Prevotella intermedia</name>
    <dbReference type="NCBI Taxonomy" id="28131"/>
    <lineage>
        <taxon>Bacteria</taxon>
        <taxon>Pseudomonadati</taxon>
        <taxon>Bacteroidota</taxon>
        <taxon>Bacteroidia</taxon>
        <taxon>Bacteroidales</taxon>
        <taxon>Prevotellaceae</taxon>
        <taxon>Prevotella</taxon>
    </lineage>
</organism>
<sequence>MQKSGFYRTKPIVISFNTAAFEKQKRIFGFSTLLLLFRKNIRLFPKYQNTRLRTSHFILA</sequence>
<evidence type="ECO:0000313" key="2">
    <source>
        <dbReference type="Proteomes" id="UP000229884"/>
    </source>
</evidence>
<dbReference type="Proteomes" id="UP000229884">
    <property type="component" value="Unassembled WGS sequence"/>
</dbReference>